<dbReference type="InterPro" id="IPR001926">
    <property type="entry name" value="TrpB-like_PALP"/>
</dbReference>
<dbReference type="PANTHER" id="PTHR48078:SF6">
    <property type="entry name" value="L-THREONINE DEHYDRATASE CATABOLIC TDCB"/>
    <property type="match status" value="1"/>
</dbReference>
<dbReference type="AlphaFoldDB" id="A0A6P1SVC9"/>
<dbReference type="GO" id="GO:0030170">
    <property type="term" value="F:pyridoxal phosphate binding"/>
    <property type="evidence" value="ECO:0007669"/>
    <property type="project" value="InterPro"/>
</dbReference>
<dbReference type="CDD" id="cd01562">
    <property type="entry name" value="Thr-dehyd"/>
    <property type="match status" value="1"/>
</dbReference>
<evidence type="ECO:0000259" key="5">
    <source>
        <dbReference type="Pfam" id="PF00291"/>
    </source>
</evidence>
<dbReference type="Gene3D" id="3.40.50.1100">
    <property type="match status" value="2"/>
</dbReference>
<sequence>MRANCVSVVEINAARIRIADHVRRTFVEPSVSLSERAGQPVHLKLEHQQITGSFKLRGAMNAILSLDDAALVRGIVAVSTGNHGRALAYAARAAGSRATICMSELVPQAKIDGIAAEGADIRIIGKSQDEAQREVDRLVAEGGLTMIPPFDHRDVIAGQGTLGLELLEDVPDLATVLVQLSGGGLISGVAAAIKARKPEARIVGVSMERGAAMYASLVAGRPVEVEELPSLADSLGGGIGLENRLTFSMTMDLVDDVILLSENEIAEGIRHCYAKERQIVEGAGAVGVAAVLAGKVSAQGPLALILSGGNIDLAEHQRLVCGGMT</sequence>
<dbReference type="FunFam" id="3.40.50.1100:FF:000005">
    <property type="entry name" value="Threonine dehydratase catabolic"/>
    <property type="match status" value="1"/>
</dbReference>
<dbReference type="InterPro" id="IPR000634">
    <property type="entry name" value="Ser/Thr_deHydtase_PyrdxlP-BS"/>
</dbReference>
<dbReference type="RefSeq" id="WP_161860979.1">
    <property type="nucleotide sequence ID" value="NZ_CP046620.1"/>
</dbReference>
<feature type="domain" description="Tryptophan synthase beta chain-like PALP" evidence="5">
    <location>
        <begin position="19"/>
        <end position="308"/>
    </location>
</feature>
<dbReference type="PANTHER" id="PTHR48078">
    <property type="entry name" value="THREONINE DEHYDRATASE, MITOCHONDRIAL-RELATED"/>
    <property type="match status" value="1"/>
</dbReference>
<dbReference type="PROSITE" id="PS00165">
    <property type="entry name" value="DEHYDRATASE_SER_THR"/>
    <property type="match status" value="1"/>
</dbReference>
<keyword evidence="4" id="KW-0456">Lyase</keyword>
<comment type="cofactor">
    <cofactor evidence="1">
        <name>pyridoxal 5'-phosphate</name>
        <dbReference type="ChEBI" id="CHEBI:597326"/>
    </cofactor>
</comment>
<dbReference type="InterPro" id="IPR036052">
    <property type="entry name" value="TrpB-like_PALP_sf"/>
</dbReference>
<evidence type="ECO:0000256" key="2">
    <source>
        <dbReference type="ARBA" id="ARBA00010869"/>
    </source>
</evidence>
<dbReference type="GO" id="GO:0006565">
    <property type="term" value="P:L-serine catabolic process"/>
    <property type="evidence" value="ECO:0007669"/>
    <property type="project" value="TreeGrafter"/>
</dbReference>
<evidence type="ECO:0000313" key="6">
    <source>
        <dbReference type="EMBL" id="QHQ34408.1"/>
    </source>
</evidence>
<organism evidence="6 7">
    <name type="scientific">Algicella marina</name>
    <dbReference type="NCBI Taxonomy" id="2683284"/>
    <lineage>
        <taxon>Bacteria</taxon>
        <taxon>Pseudomonadati</taxon>
        <taxon>Pseudomonadota</taxon>
        <taxon>Alphaproteobacteria</taxon>
        <taxon>Rhodobacterales</taxon>
        <taxon>Paracoccaceae</taxon>
        <taxon>Algicella</taxon>
    </lineage>
</organism>
<evidence type="ECO:0000256" key="3">
    <source>
        <dbReference type="ARBA" id="ARBA00022898"/>
    </source>
</evidence>
<comment type="similarity">
    <text evidence="2">Belongs to the serine/threonine dehydratase family.</text>
</comment>
<dbReference type="Proteomes" id="UP000464495">
    <property type="component" value="Chromosome"/>
</dbReference>
<keyword evidence="7" id="KW-1185">Reference proteome</keyword>
<dbReference type="NCBIfam" id="NF005680">
    <property type="entry name" value="PRK07476.1"/>
    <property type="match status" value="1"/>
</dbReference>
<proteinExistence type="inferred from homology"/>
<dbReference type="Pfam" id="PF00291">
    <property type="entry name" value="PALP"/>
    <property type="match status" value="1"/>
</dbReference>
<evidence type="ECO:0000256" key="1">
    <source>
        <dbReference type="ARBA" id="ARBA00001933"/>
    </source>
</evidence>
<dbReference type="EMBL" id="CP046620">
    <property type="protein sequence ID" value="QHQ34408.1"/>
    <property type="molecule type" value="Genomic_DNA"/>
</dbReference>
<dbReference type="GO" id="GO:0006567">
    <property type="term" value="P:L-threonine catabolic process"/>
    <property type="evidence" value="ECO:0007669"/>
    <property type="project" value="TreeGrafter"/>
</dbReference>
<dbReference type="GO" id="GO:0009097">
    <property type="term" value="P:isoleucine biosynthetic process"/>
    <property type="evidence" value="ECO:0007669"/>
    <property type="project" value="TreeGrafter"/>
</dbReference>
<dbReference type="KEGG" id="amaq:GO499_04015"/>
<accession>A0A6P1SVC9</accession>
<dbReference type="SUPFAM" id="SSF53686">
    <property type="entry name" value="Tryptophan synthase beta subunit-like PLP-dependent enzymes"/>
    <property type="match status" value="1"/>
</dbReference>
<keyword evidence="3" id="KW-0663">Pyridoxal phosphate</keyword>
<reference evidence="6 7" key="1">
    <citation type="submission" date="2019-12" db="EMBL/GenBank/DDBJ databases">
        <title>Complete genome sequence of Algicella marina strain 9Alg 56(T) isolated from the red alga Tichocarpus crinitus.</title>
        <authorList>
            <person name="Kim S.-G."/>
            <person name="Nedashkovskaya O.I."/>
        </authorList>
    </citation>
    <scope>NUCLEOTIDE SEQUENCE [LARGE SCALE GENOMIC DNA]</scope>
    <source>
        <strain evidence="6 7">9Alg 56</strain>
    </source>
</reference>
<name>A0A6P1SVC9_9RHOB</name>
<dbReference type="InterPro" id="IPR050147">
    <property type="entry name" value="Ser/Thr_Dehydratase"/>
</dbReference>
<dbReference type="GO" id="GO:0003941">
    <property type="term" value="F:L-serine ammonia-lyase activity"/>
    <property type="evidence" value="ECO:0007669"/>
    <property type="project" value="TreeGrafter"/>
</dbReference>
<dbReference type="NCBIfam" id="TIGR02991">
    <property type="entry name" value="ectoine_eutB"/>
    <property type="match status" value="1"/>
</dbReference>
<dbReference type="InterPro" id="IPR014333">
    <property type="entry name" value="Ectoine_EutB"/>
</dbReference>
<gene>
    <name evidence="6" type="primary">eutB</name>
    <name evidence="6" type="ORF">GO499_04015</name>
</gene>
<dbReference type="GO" id="GO:0004794">
    <property type="term" value="F:threonine deaminase activity"/>
    <property type="evidence" value="ECO:0007669"/>
    <property type="project" value="TreeGrafter"/>
</dbReference>
<evidence type="ECO:0000256" key="4">
    <source>
        <dbReference type="ARBA" id="ARBA00023239"/>
    </source>
</evidence>
<evidence type="ECO:0000313" key="7">
    <source>
        <dbReference type="Proteomes" id="UP000464495"/>
    </source>
</evidence>
<protein>
    <submittedName>
        <fullName evidence="6">Hydroxyectoine utilization dehydratase EutB</fullName>
    </submittedName>
</protein>